<evidence type="ECO:0000256" key="4">
    <source>
        <dbReference type="ARBA" id="ARBA00022741"/>
    </source>
</evidence>
<dbReference type="Gene3D" id="1.20.5.4130">
    <property type="match status" value="1"/>
</dbReference>
<dbReference type="InterPro" id="IPR058922">
    <property type="entry name" value="WHD_DRP"/>
</dbReference>
<feature type="domain" description="Disease resistance protein winged helix" evidence="9">
    <location>
        <begin position="411"/>
        <end position="490"/>
    </location>
</feature>
<dbReference type="GO" id="GO:0002758">
    <property type="term" value="P:innate immune response-activating signaling pathway"/>
    <property type="evidence" value="ECO:0007669"/>
    <property type="project" value="UniProtKB-ARBA"/>
</dbReference>
<evidence type="ECO:0000313" key="12">
    <source>
        <dbReference type="Proteomes" id="UP001497457"/>
    </source>
</evidence>
<protein>
    <submittedName>
        <fullName evidence="11">Uncharacterized protein</fullName>
    </submittedName>
</protein>
<dbReference type="PRINTS" id="PR00364">
    <property type="entry name" value="DISEASERSIST"/>
</dbReference>
<dbReference type="Proteomes" id="UP001497457">
    <property type="component" value="Chromosome 28b"/>
</dbReference>
<dbReference type="FunFam" id="1.10.10.10:FF:000322">
    <property type="entry name" value="Probable disease resistance protein At1g63360"/>
    <property type="match status" value="1"/>
</dbReference>
<dbReference type="Pfam" id="PF23559">
    <property type="entry name" value="WHD_DRP"/>
    <property type="match status" value="1"/>
</dbReference>
<evidence type="ECO:0000259" key="9">
    <source>
        <dbReference type="Pfam" id="PF23559"/>
    </source>
</evidence>
<dbReference type="Gene3D" id="3.40.50.300">
    <property type="entry name" value="P-loop containing nucleotide triphosphate hydrolases"/>
    <property type="match status" value="1"/>
</dbReference>
<proteinExistence type="inferred from homology"/>
<dbReference type="GO" id="GO:0005524">
    <property type="term" value="F:ATP binding"/>
    <property type="evidence" value="ECO:0007669"/>
    <property type="project" value="UniProtKB-KW"/>
</dbReference>
<feature type="domain" description="Disease resistance N-terminal" evidence="8">
    <location>
        <begin position="14"/>
        <end position="99"/>
    </location>
</feature>
<dbReference type="GO" id="GO:0009626">
    <property type="term" value="P:plant-type hypersensitive response"/>
    <property type="evidence" value="ECO:0007669"/>
    <property type="project" value="UniProtKB-ARBA"/>
</dbReference>
<keyword evidence="3" id="KW-0677">Repeat</keyword>
<accession>A0ABC9BXI1</accession>
<evidence type="ECO:0000256" key="2">
    <source>
        <dbReference type="ARBA" id="ARBA00022614"/>
    </source>
</evidence>
<feature type="domain" description="R13L1/DRL21-like LRR repeat region" evidence="10">
    <location>
        <begin position="642"/>
        <end position="724"/>
    </location>
</feature>
<evidence type="ECO:0000259" key="7">
    <source>
        <dbReference type="Pfam" id="PF00931"/>
    </source>
</evidence>
<dbReference type="InterPro" id="IPR036388">
    <property type="entry name" value="WH-like_DNA-bd_sf"/>
</dbReference>
<dbReference type="Gene3D" id="1.10.8.430">
    <property type="entry name" value="Helical domain of apoptotic protease-activating factors"/>
    <property type="match status" value="1"/>
</dbReference>
<dbReference type="GO" id="GO:0042742">
    <property type="term" value="P:defense response to bacterium"/>
    <property type="evidence" value="ECO:0007669"/>
    <property type="project" value="UniProtKB-ARBA"/>
</dbReference>
<dbReference type="Gene3D" id="1.10.10.10">
    <property type="entry name" value="Winged helix-like DNA-binding domain superfamily/Winged helix DNA-binding domain"/>
    <property type="match status" value="1"/>
</dbReference>
<evidence type="ECO:0000259" key="8">
    <source>
        <dbReference type="Pfam" id="PF18052"/>
    </source>
</evidence>
<dbReference type="InterPro" id="IPR042197">
    <property type="entry name" value="Apaf_helical"/>
</dbReference>
<dbReference type="InterPro" id="IPR002182">
    <property type="entry name" value="NB-ARC"/>
</dbReference>
<dbReference type="PANTHER" id="PTHR36766:SF55">
    <property type="entry name" value="OS11G0492900 PROTEIN"/>
    <property type="match status" value="1"/>
</dbReference>
<evidence type="ECO:0000259" key="10">
    <source>
        <dbReference type="Pfam" id="PF25019"/>
    </source>
</evidence>
<dbReference type="Pfam" id="PF18052">
    <property type="entry name" value="Rx_N"/>
    <property type="match status" value="1"/>
</dbReference>
<dbReference type="Gene3D" id="3.80.10.10">
    <property type="entry name" value="Ribonuclease Inhibitor"/>
    <property type="match status" value="1"/>
</dbReference>
<dbReference type="InterPro" id="IPR056789">
    <property type="entry name" value="LRR_R13L1-DRL21"/>
</dbReference>
<reference evidence="11 12" key="2">
    <citation type="submission" date="2024-10" db="EMBL/GenBank/DDBJ databases">
        <authorList>
            <person name="Ryan C."/>
        </authorList>
    </citation>
    <scope>NUCLEOTIDE SEQUENCE [LARGE SCALE GENOMIC DNA]</scope>
</reference>
<sequence length="725" mass="82527">MAEVVASMLIGPLVSMVKDKVSSYLLDEYKVMEGMEEQRDVLERKLPAVLGIIEDAEEKAAHRTGVRAWLKALKKVSHEANDVFDEFNYEALAREAKKKGHRPHNNMLGMDVVRLSLSPAYNPASVFRRRMGKKLQKIVQDIDTDHVMIDCEKDIVKDSRSKEEEEIVKILLDHASNDDLLVLPIFGMGGLGKTTFVQLVYSNPKIESHFQLQKWHCVSEDFDVGNIARSIICNSRENDIEKVLQDLQKEISGKRCLVVLDDVWNRDVDKWEKLKSCLKQAGTGSAILTTTRDSKVAEIMSGREVQPHKLGNVDDVFLKKILERRAFISQKPEYSKLDDVINEIVKRCHGSPLAAKAIGSMLSEKTSEDEWVAVLKKSSISTVETRILAILKLSYDNLPLHMKQCFAFCAVFPKDYKIDVEDLIQLWMANDYLPLEEDVPLETIGRRTFEELAWRSFFEDAEQTKLEDKNLSHFRSIKRCKIHDLMHDIALSILGEECTSITDRPDQKKLFSKHSRHVFSTNYETGTYLIDLLKKQSETIQTLYSYPCHGTTNWTPHMPKCNSLRALKLPGCSPFKIRPVHLQHLSKLCQLPRDMKYMASLRHLYIEGCQSLKSMPPDVGKLSYLQILTYFVVGASSGCSTIAELQNLDLVGKLMLSCLENVTEAQAKAAALKNKEKLKHLSFQWSRCHEEPIPDCHKKILDSLKPHDGLEKLKIVGYKSTSSPI</sequence>
<name>A0ABC9BXI1_9POAL</name>
<dbReference type="SUPFAM" id="SSF52058">
    <property type="entry name" value="L domain-like"/>
    <property type="match status" value="1"/>
</dbReference>
<feature type="domain" description="NB-ARC" evidence="7">
    <location>
        <begin position="165"/>
        <end position="309"/>
    </location>
</feature>
<organism evidence="11 12">
    <name type="scientific">Urochloa decumbens</name>
    <dbReference type="NCBI Taxonomy" id="240449"/>
    <lineage>
        <taxon>Eukaryota</taxon>
        <taxon>Viridiplantae</taxon>
        <taxon>Streptophyta</taxon>
        <taxon>Embryophyta</taxon>
        <taxon>Tracheophyta</taxon>
        <taxon>Spermatophyta</taxon>
        <taxon>Magnoliopsida</taxon>
        <taxon>Liliopsida</taxon>
        <taxon>Poales</taxon>
        <taxon>Poaceae</taxon>
        <taxon>PACMAD clade</taxon>
        <taxon>Panicoideae</taxon>
        <taxon>Panicodae</taxon>
        <taxon>Paniceae</taxon>
        <taxon>Melinidinae</taxon>
        <taxon>Urochloa</taxon>
    </lineage>
</organism>
<dbReference type="InterPro" id="IPR027417">
    <property type="entry name" value="P-loop_NTPase"/>
</dbReference>
<dbReference type="SUPFAM" id="SSF52540">
    <property type="entry name" value="P-loop containing nucleoside triphosphate hydrolases"/>
    <property type="match status" value="1"/>
</dbReference>
<comment type="similarity">
    <text evidence="1">Belongs to the disease resistance NB-LRR family.</text>
</comment>
<evidence type="ECO:0000256" key="1">
    <source>
        <dbReference type="ARBA" id="ARBA00008894"/>
    </source>
</evidence>
<keyword evidence="5" id="KW-0611">Plant defense</keyword>
<evidence type="ECO:0000256" key="5">
    <source>
        <dbReference type="ARBA" id="ARBA00022821"/>
    </source>
</evidence>
<keyword evidence="2" id="KW-0433">Leucine-rich repeat</keyword>
<dbReference type="Pfam" id="PF00931">
    <property type="entry name" value="NB-ARC"/>
    <property type="match status" value="1"/>
</dbReference>
<keyword evidence="4" id="KW-0547">Nucleotide-binding</keyword>
<reference evidence="12" key="1">
    <citation type="submission" date="2024-06" db="EMBL/GenBank/DDBJ databases">
        <authorList>
            <person name="Ryan C."/>
        </authorList>
    </citation>
    <scope>NUCLEOTIDE SEQUENCE [LARGE SCALE GENOMIC DNA]</scope>
</reference>
<dbReference type="EMBL" id="OZ075138">
    <property type="protein sequence ID" value="CAL5010377.1"/>
    <property type="molecule type" value="Genomic_DNA"/>
</dbReference>
<evidence type="ECO:0000256" key="6">
    <source>
        <dbReference type="ARBA" id="ARBA00022840"/>
    </source>
</evidence>
<dbReference type="AlphaFoldDB" id="A0ABC9BXI1"/>
<dbReference type="InterPro" id="IPR041118">
    <property type="entry name" value="Rx_N"/>
</dbReference>
<dbReference type="InterPro" id="IPR032675">
    <property type="entry name" value="LRR_dom_sf"/>
</dbReference>
<evidence type="ECO:0000256" key="3">
    <source>
        <dbReference type="ARBA" id="ARBA00022737"/>
    </source>
</evidence>
<dbReference type="Pfam" id="PF25019">
    <property type="entry name" value="LRR_R13L1-DRL21"/>
    <property type="match status" value="1"/>
</dbReference>
<evidence type="ECO:0000313" key="11">
    <source>
        <dbReference type="EMBL" id="CAL5010377.1"/>
    </source>
</evidence>
<gene>
    <name evidence="11" type="ORF">URODEC1_LOCUS69975</name>
</gene>
<keyword evidence="6" id="KW-0067">ATP-binding</keyword>
<dbReference type="PANTHER" id="PTHR36766">
    <property type="entry name" value="PLANT BROAD-SPECTRUM MILDEW RESISTANCE PROTEIN RPW8"/>
    <property type="match status" value="1"/>
</dbReference>
<keyword evidence="12" id="KW-1185">Reference proteome</keyword>